<evidence type="ECO:0000313" key="1">
    <source>
        <dbReference type="EMBL" id="WKK83580.2"/>
    </source>
</evidence>
<gene>
    <name evidence="1" type="ORF">QYS48_14855</name>
</gene>
<proteinExistence type="predicted"/>
<sequence length="153" mass="17809">MKYKNYKSAIHNFTHSFISIDFMKSGRLAVNVLIDLYNLNTETKITFDFISSAIQPTEAVSKESKQLLNDYLDWLPGHFESHNCDLSRLEKLEITIWTDFEKAFSPVGMNNAIEFTVNALTKWKAEGREEQIIEISQTELIKKNFLKLRIPEM</sequence>
<keyword evidence="2" id="KW-1185">Reference proteome</keyword>
<evidence type="ECO:0000313" key="2">
    <source>
        <dbReference type="Proteomes" id="UP001244443"/>
    </source>
</evidence>
<reference evidence="1" key="1">
    <citation type="submission" date="2023-08" db="EMBL/GenBank/DDBJ databases">
        <title>Comparative genomics and taxonomic characterization of three novel marine species of genus Marivirga.</title>
        <authorList>
            <person name="Muhammad N."/>
            <person name="Kim S.-G."/>
        </authorList>
    </citation>
    <scope>NUCLEOTIDE SEQUENCE [LARGE SCALE GENOMIC DNA]</scope>
    <source>
        <strain evidence="1">ABR2-2</strain>
    </source>
</reference>
<dbReference type="RefSeq" id="WP_308357167.1">
    <property type="nucleotide sequence ID" value="NZ_CP129970.2"/>
</dbReference>
<dbReference type="EMBL" id="CP129970">
    <property type="protein sequence ID" value="WKK83580.2"/>
    <property type="molecule type" value="Genomic_DNA"/>
</dbReference>
<accession>A0AA49GK57</accession>
<dbReference type="AlphaFoldDB" id="A0AA49GK57"/>
<protein>
    <submittedName>
        <fullName evidence="1">Uncharacterized protein</fullName>
    </submittedName>
</protein>
<name>A0AA49GK57_9BACT</name>
<dbReference type="Proteomes" id="UP001244443">
    <property type="component" value="Chromosome"/>
</dbReference>
<organism evidence="1 2">
    <name type="scientific">Marivirga arenosa</name>
    <dbReference type="NCBI Taxonomy" id="3059076"/>
    <lineage>
        <taxon>Bacteria</taxon>
        <taxon>Pseudomonadati</taxon>
        <taxon>Bacteroidota</taxon>
        <taxon>Cytophagia</taxon>
        <taxon>Cytophagales</taxon>
        <taxon>Marivirgaceae</taxon>
        <taxon>Marivirga</taxon>
    </lineage>
</organism>